<name>A0A397THH7_9GLOM</name>
<evidence type="ECO:0000256" key="1">
    <source>
        <dbReference type="SAM" id="Phobius"/>
    </source>
</evidence>
<comment type="caution">
    <text evidence="2">The sequence shown here is derived from an EMBL/GenBank/DDBJ whole genome shotgun (WGS) entry which is preliminary data.</text>
</comment>
<dbReference type="EMBL" id="QKYT01000046">
    <property type="protein sequence ID" value="RIA96366.1"/>
    <property type="molecule type" value="Genomic_DNA"/>
</dbReference>
<dbReference type="Proteomes" id="UP000265703">
    <property type="component" value="Unassembled WGS sequence"/>
</dbReference>
<dbReference type="AlphaFoldDB" id="A0A397THH7"/>
<feature type="transmembrane region" description="Helical" evidence="1">
    <location>
        <begin position="170"/>
        <end position="188"/>
    </location>
</feature>
<keyword evidence="3" id="KW-1185">Reference proteome</keyword>
<proteinExistence type="predicted"/>
<evidence type="ECO:0000313" key="3">
    <source>
        <dbReference type="Proteomes" id="UP000265703"/>
    </source>
</evidence>
<protein>
    <submittedName>
        <fullName evidence="2">Uncharacterized protein</fullName>
    </submittedName>
</protein>
<reference evidence="2 3" key="1">
    <citation type="submission" date="2018-06" db="EMBL/GenBank/DDBJ databases">
        <title>Comparative genomics reveals the genomic features of Rhizophagus irregularis, R. cerebriforme, R. diaphanum and Gigaspora rosea, and their symbiotic lifestyle signature.</title>
        <authorList>
            <person name="Morin E."/>
            <person name="San Clemente H."/>
            <person name="Chen E.C.H."/>
            <person name="De La Providencia I."/>
            <person name="Hainaut M."/>
            <person name="Kuo A."/>
            <person name="Kohler A."/>
            <person name="Murat C."/>
            <person name="Tang N."/>
            <person name="Roy S."/>
            <person name="Loubradou J."/>
            <person name="Henrissat B."/>
            <person name="Grigoriev I.V."/>
            <person name="Corradi N."/>
            <person name="Roux C."/>
            <person name="Martin F.M."/>
        </authorList>
    </citation>
    <scope>NUCLEOTIDE SEQUENCE [LARGE SCALE GENOMIC DNA]</scope>
    <source>
        <strain evidence="2 3">DAOM 227022</strain>
    </source>
</reference>
<keyword evidence="1" id="KW-0472">Membrane</keyword>
<accession>A0A397THH7</accession>
<gene>
    <name evidence="2" type="ORF">C1645_733363</name>
</gene>
<dbReference type="OrthoDB" id="128308at2759"/>
<organism evidence="2 3">
    <name type="scientific">Glomus cerebriforme</name>
    <dbReference type="NCBI Taxonomy" id="658196"/>
    <lineage>
        <taxon>Eukaryota</taxon>
        <taxon>Fungi</taxon>
        <taxon>Fungi incertae sedis</taxon>
        <taxon>Mucoromycota</taxon>
        <taxon>Glomeromycotina</taxon>
        <taxon>Glomeromycetes</taxon>
        <taxon>Glomerales</taxon>
        <taxon>Glomeraceae</taxon>
        <taxon>Glomus</taxon>
    </lineage>
</organism>
<keyword evidence="1" id="KW-0812">Transmembrane</keyword>
<sequence>MDKNITCWASCYNQKLFMADMSMTGRVKEAILKKESQNNGIKNLAIIKPKGYTSKDLYYNKTHLKIVKKRKMNFKVTNVFFVWNSYPIHFHQKLNKIAKQNVHFAETTIVPDGIQKDYPMEINFELLESQIVQMKDELLDIVNKKVNSYYQNFSIEICQQVGIRKAGTHLGIFTILHMRILMLIMSYFEILKSLCIDITNFYSLDIMVQKD</sequence>
<keyword evidence="1" id="KW-1133">Transmembrane helix</keyword>
<evidence type="ECO:0000313" key="2">
    <source>
        <dbReference type="EMBL" id="RIA96366.1"/>
    </source>
</evidence>